<keyword evidence="10" id="KW-1185">Reference proteome</keyword>
<dbReference type="RefSeq" id="XP_062756502.1">
    <property type="nucleotide sequence ID" value="XM_062898893.1"/>
</dbReference>
<dbReference type="InterPro" id="IPR015943">
    <property type="entry name" value="WD40/YVTN_repeat-like_dom_sf"/>
</dbReference>
<dbReference type="SMART" id="SM00320">
    <property type="entry name" value="WD40"/>
    <property type="match status" value="4"/>
</dbReference>
<comment type="similarity">
    <text evidence="4">Belongs to the GPI inositol-deacylase family.</text>
</comment>
<dbReference type="SUPFAM" id="SSF50978">
    <property type="entry name" value="WD40 repeat-like"/>
    <property type="match status" value="1"/>
</dbReference>
<dbReference type="InterPro" id="IPR029058">
    <property type="entry name" value="AB_hydrolase_fold"/>
</dbReference>
<dbReference type="Gene3D" id="3.40.50.1820">
    <property type="entry name" value="alpha/beta hydrolase"/>
    <property type="match status" value="1"/>
</dbReference>
<evidence type="ECO:0000259" key="7">
    <source>
        <dbReference type="Pfam" id="PF22939"/>
    </source>
</evidence>
<keyword evidence="4" id="KW-0813">Transport</keyword>
<feature type="region of interest" description="Disordered" evidence="5">
    <location>
        <begin position="1450"/>
        <end position="1479"/>
    </location>
</feature>
<gene>
    <name evidence="9" type="ORF">Triagg1_4485</name>
</gene>
<dbReference type="InterPro" id="IPR054471">
    <property type="entry name" value="GPIID_WHD"/>
</dbReference>
<name>A0AAE1IDL4_9HYPO</name>
<feature type="domain" description="GPI inositol-deacylase winged helix" evidence="7">
    <location>
        <begin position="619"/>
        <end position="698"/>
    </location>
</feature>
<evidence type="ECO:0000256" key="4">
    <source>
        <dbReference type="RuleBase" id="RU365011"/>
    </source>
</evidence>
<dbReference type="EC" id="3.1.-.-" evidence="4"/>
<comment type="caution">
    <text evidence="9">The sequence shown here is derived from an EMBL/GenBank/DDBJ whole genome shotgun (WGS) entry which is preliminary data.</text>
</comment>
<dbReference type="Proteomes" id="UP001273209">
    <property type="component" value="Unassembled WGS sequence"/>
</dbReference>
<dbReference type="Gene3D" id="3.40.50.300">
    <property type="entry name" value="P-loop containing nucleotide triphosphate hydrolases"/>
    <property type="match status" value="1"/>
</dbReference>
<dbReference type="InterPro" id="IPR012908">
    <property type="entry name" value="PGAP1-ab_dom-like"/>
</dbReference>
<dbReference type="Pfam" id="PF24883">
    <property type="entry name" value="NPHP3_N"/>
    <property type="match status" value="1"/>
</dbReference>
<protein>
    <recommendedName>
        <fullName evidence="2 4">GPI inositol-deacylase</fullName>
        <ecNumber evidence="4">3.1.-.-</ecNumber>
    </recommendedName>
</protein>
<dbReference type="PANTHER" id="PTHR10039:SF16">
    <property type="entry name" value="GPI INOSITOL-DEACYLASE"/>
    <property type="match status" value="1"/>
</dbReference>
<dbReference type="Pfam" id="PF07819">
    <property type="entry name" value="PGAP1"/>
    <property type="match status" value="1"/>
</dbReference>
<sequence>MSRFPAAIKTLHARVAHTNTDASEDESQETDPLGLTTLYDPAPRHAIVDIIFIHGLGGSSRKTWSNSSRPRSFWPQDWLPVERGFEDVRVHSFGYRADWGKKWQQQSILNIHDFAESLIGGLRNHPSIRRDDTRIILVGHSMGGCVAKEAYIIARQHPSYKDLAGRIYGIFFLGTPHHGSDLAGILESMLIVAWGKKPFVTDLKSGSSALALIRDRFRHVAADLALWTFYETLPTALGPITRIVVDKDSAILGFDKERIEAMNADHRHVCKFTTREDSNYKMVRNALHTAVDEIKDGLLESTLSQLDTADSTEMELNLRLKSLLGVSDTLEEDLTLQSELKMPDSCEWLTNKSCFISWKEGDAPSILWLTGRPATGKSILSSHVIDHLRPLPVCCSYFFFKHSTTNKSTLSDCFRSLAFQMATQDNLVREKLMQLEHEGIAWDKTDDATIWTKLFVDRIFKLPFEKQHFWVIDGLDECGNFGSLFTKKLLAKLPRKRELRVFVTSRNLDTVERGLASLGPQVTTYALSDSDTLEDIRLFLATKLRELDRLETEDDLEAMCNKILKKSSGSFLWARLVLQEFENAWTEEAMEDVLKEVPGELCDLYSRMVQSIEMDRSKTSLARTILTWVVLARRPLSLDELRCAVKLDLNQTLQNMRRAIPSLCGQLVYVDPTDRAHIIHETAREFLLDQSLCSELTVYKERGHTNIAGILTRFLSGDCLKALQMKSQRSMKMKGFAKSASTMPLDSSLLDYASTFFSEHIYRCSSGDDVLMEEICTFLNTNVLSWIEHVAKGGDISHITRAAMNLRGYLGRRAKYVPPTDLSVSIVEGWVTDLIRVAAKFQSQLLTSPRSIHRLIPPLCPSESMISRTFSRDRRSATFVVKGLPAGTWDDCLSRLDFQKGQATAVCHGDGFFAVGLSNGKIFLYNAGSLQLHVTITHPERVKFLQFSQDDEYVVSCGAKSMVLWRPTTGIQLYKFPLQSPPLGVTFLALDEILCAFQSGSLTRWYIPSNTVVKSLCMHLLTIVRSLERFQNGALVLDNLEDDYSHTQYTVPQQSPSCVAFLITSDAILLAVGYRKHPVLIWNTLEQQVLGQCVVDANNGIDDMVFNPNPDIIALIVSCNDGRLCIFDYLTMKLTFTMPNVYAQSVACSPDGHSLVTGGSHGMIEVFDFDHDYDGNTILMPIYRIDGLYDSVRGVAFSFNGLRFLDVHSQQCRVWEPTALVRKNNELESTSDAATLPVTTVGMLNGPEEPEITSLMEVSRDGQCVIAGKRRGDVCLFSTADGAEACTLYQHARGVSVIAVALGEEKNIVVSADDSGRVLVGELVMSLGDIATGFQGQKQPAARIILDRRFGGAVVRLLINDTADRLLITGHNFDELWGLPSGSVHKQTQQPSTDDSTTNYCALDCNRAASSSARTAFRHPANPEWFVIITGDVARVFRWADYQELTSTEGIRLQRPTPSLEPSSQRESPRSPKAQRFEPLRHNSDCTFTTASYHVGSEYVVELLRASSAAPQIHLWSAATFDPNLPGTSAFPITAPGLGVVRSSVRSVIGFVGPSTLVFLDNDLWICSAELKPKVTGKNGNIGRIRPSSPNTNIRRHFFALSEWCDTEGELKCVLAAVSGMTPHTYSQEAIFASDHRVVVIKGGFEFSERITVTKT</sequence>
<dbReference type="EMBL" id="JAWRVG010000014">
    <property type="protein sequence ID" value="KAK4075364.1"/>
    <property type="molecule type" value="Genomic_DNA"/>
</dbReference>
<dbReference type="PANTHER" id="PTHR10039">
    <property type="entry name" value="AMELOGENIN"/>
    <property type="match status" value="1"/>
</dbReference>
<dbReference type="InterPro" id="IPR011044">
    <property type="entry name" value="Quino_amine_DH_bsu"/>
</dbReference>
<dbReference type="InterPro" id="IPR001680">
    <property type="entry name" value="WD40_rpt"/>
</dbReference>
<feature type="domain" description="Nephrocystin 3-like N-terminal" evidence="8">
    <location>
        <begin position="345"/>
        <end position="506"/>
    </location>
</feature>
<reference evidence="9" key="1">
    <citation type="submission" date="2023-11" db="EMBL/GenBank/DDBJ databases">
        <title>The genome sequences of three competitors of mushroom-forming fungi.</title>
        <authorList>
            <person name="Beijen E."/>
            <person name="Ohm R.A."/>
        </authorList>
    </citation>
    <scope>NUCLEOTIDE SEQUENCE</scope>
    <source>
        <strain evidence="9">CBS 100526</strain>
    </source>
</reference>
<dbReference type="Pfam" id="PF22939">
    <property type="entry name" value="WHD_GPIID"/>
    <property type="match status" value="1"/>
</dbReference>
<dbReference type="Gene3D" id="2.130.10.10">
    <property type="entry name" value="YVTN repeat-like/Quinoprotein amine dehydrogenase"/>
    <property type="match status" value="2"/>
</dbReference>
<keyword evidence="4" id="KW-0256">Endoplasmic reticulum</keyword>
<evidence type="ECO:0000259" key="8">
    <source>
        <dbReference type="Pfam" id="PF24883"/>
    </source>
</evidence>
<evidence type="ECO:0000256" key="5">
    <source>
        <dbReference type="SAM" id="MobiDB-lite"/>
    </source>
</evidence>
<feature type="compositionally biased region" description="Basic and acidic residues" evidence="5">
    <location>
        <begin position="1467"/>
        <end position="1479"/>
    </location>
</feature>
<evidence type="ECO:0000256" key="2">
    <source>
        <dbReference type="ARBA" id="ARBA00015856"/>
    </source>
</evidence>
<proteinExistence type="inferred from homology"/>
<keyword evidence="4" id="KW-0378">Hydrolase</keyword>
<dbReference type="InterPro" id="IPR056884">
    <property type="entry name" value="NPHP3-like_N"/>
</dbReference>
<dbReference type="SUPFAM" id="SSF52540">
    <property type="entry name" value="P-loop containing nucleoside triphosphate hydrolases"/>
    <property type="match status" value="1"/>
</dbReference>
<organism evidence="9 10">
    <name type="scientific">Trichoderma aggressivum f. europaeum</name>
    <dbReference type="NCBI Taxonomy" id="173218"/>
    <lineage>
        <taxon>Eukaryota</taxon>
        <taxon>Fungi</taxon>
        <taxon>Dikarya</taxon>
        <taxon>Ascomycota</taxon>
        <taxon>Pezizomycotina</taxon>
        <taxon>Sordariomycetes</taxon>
        <taxon>Hypocreomycetidae</taxon>
        <taxon>Hypocreales</taxon>
        <taxon>Hypocreaceae</taxon>
        <taxon>Trichoderma</taxon>
    </lineage>
</organism>
<keyword evidence="4" id="KW-0472">Membrane</keyword>
<evidence type="ECO:0000313" key="9">
    <source>
        <dbReference type="EMBL" id="KAK4075364.1"/>
    </source>
</evidence>
<accession>A0AAE1IDL4</accession>
<evidence type="ECO:0000256" key="3">
    <source>
        <dbReference type="ARBA" id="ARBA00022737"/>
    </source>
</evidence>
<dbReference type="InterPro" id="IPR027417">
    <property type="entry name" value="P-loop_NTPase"/>
</dbReference>
<evidence type="ECO:0000256" key="1">
    <source>
        <dbReference type="ARBA" id="ARBA00003496"/>
    </source>
</evidence>
<keyword evidence="3" id="KW-0677">Repeat</keyword>
<keyword evidence="4" id="KW-0653">Protein transport</keyword>
<dbReference type="SUPFAM" id="SSF53474">
    <property type="entry name" value="alpha/beta-Hydrolases"/>
    <property type="match status" value="1"/>
</dbReference>
<feature type="domain" description="GPI inositol-deacylase PGAP1-like alpha/beta" evidence="6">
    <location>
        <begin position="50"/>
        <end position="181"/>
    </location>
</feature>
<evidence type="ECO:0000259" key="6">
    <source>
        <dbReference type="Pfam" id="PF07819"/>
    </source>
</evidence>
<comment type="function">
    <text evidence="1 4">Involved in inositol deacylation of GPI-anchored proteins which plays important roles in the quality control and ER-associated degradation of GPI-anchored proteins.</text>
</comment>
<comment type="subcellular location">
    <subcellularLocation>
        <location evidence="4">Endoplasmic reticulum membrane</location>
    </subcellularLocation>
</comment>
<dbReference type="SUPFAM" id="SSF50969">
    <property type="entry name" value="YVTN repeat-like/Quinoprotein amine dehydrogenase"/>
    <property type="match status" value="1"/>
</dbReference>
<dbReference type="InterPro" id="IPR036322">
    <property type="entry name" value="WD40_repeat_dom_sf"/>
</dbReference>
<dbReference type="GeneID" id="87918798"/>
<evidence type="ECO:0000313" key="10">
    <source>
        <dbReference type="Proteomes" id="UP001273209"/>
    </source>
</evidence>